<protein>
    <recommendedName>
        <fullName evidence="3">Abi family protein</fullName>
    </recommendedName>
</protein>
<reference evidence="1 2" key="1">
    <citation type="submission" date="2017-08" db="EMBL/GenBank/DDBJ databases">
        <title>Infants hospitalized years apart are colonized by the same room-sourced microbial strains.</title>
        <authorList>
            <person name="Brooks B."/>
            <person name="Olm M.R."/>
            <person name="Firek B.A."/>
            <person name="Baker R."/>
            <person name="Thomas B.C."/>
            <person name="Morowitz M.J."/>
            <person name="Banfield J.F."/>
        </authorList>
    </citation>
    <scope>NUCLEOTIDE SEQUENCE [LARGE SCALE GENOMIC DNA]</scope>
    <source>
        <strain evidence="1">S2_003_000_R2_4</strain>
    </source>
</reference>
<evidence type="ECO:0000313" key="1">
    <source>
        <dbReference type="EMBL" id="PZR34971.1"/>
    </source>
</evidence>
<dbReference type="RefSeq" id="WP_304276578.1">
    <property type="nucleotide sequence ID" value="NZ_QFQZ01000020.1"/>
</dbReference>
<sequence>MARIDDMEAALSLERFGRYVAWAGGDREQALRLYTLNTQVSEALYIALQTLEISLRNRIHTVMSTKYGERWSRDPALIKAQHQTAQVADAIAEIEANGKEPTAGRVVAALSFSFWTAMFSPAYEDLWRSTLRFIATREGKGLARKDFSRPLTQIRLLRNRIAHHEPILHWDLQRHHRQLRELTLWLSPPAFDWSQDLDRFDAVYPAEGALLARDAQD</sequence>
<dbReference type="AlphaFoldDB" id="A0A2W5XC94"/>
<dbReference type="Pfam" id="PF07751">
    <property type="entry name" value="Abi_2"/>
    <property type="match status" value="1"/>
</dbReference>
<comment type="caution">
    <text evidence="1">The sequence shown here is derived from an EMBL/GenBank/DDBJ whole genome shotgun (WGS) entry which is preliminary data.</text>
</comment>
<gene>
    <name evidence="1" type="ORF">DI526_08595</name>
</gene>
<accession>A0A2W5XC94</accession>
<dbReference type="Proteomes" id="UP000249393">
    <property type="component" value="Unassembled WGS sequence"/>
</dbReference>
<proteinExistence type="predicted"/>
<dbReference type="EMBL" id="QFQZ01000020">
    <property type="protein sequence ID" value="PZR34971.1"/>
    <property type="molecule type" value="Genomic_DNA"/>
</dbReference>
<name>A0A2W5XC94_9CAUL</name>
<dbReference type="InterPro" id="IPR011664">
    <property type="entry name" value="Abi_system_AbiD/AbiF-like"/>
</dbReference>
<organism evidence="1 2">
    <name type="scientific">Caulobacter segnis</name>
    <dbReference type="NCBI Taxonomy" id="88688"/>
    <lineage>
        <taxon>Bacteria</taxon>
        <taxon>Pseudomonadati</taxon>
        <taxon>Pseudomonadota</taxon>
        <taxon>Alphaproteobacteria</taxon>
        <taxon>Caulobacterales</taxon>
        <taxon>Caulobacteraceae</taxon>
        <taxon>Caulobacter</taxon>
    </lineage>
</organism>
<evidence type="ECO:0008006" key="3">
    <source>
        <dbReference type="Google" id="ProtNLM"/>
    </source>
</evidence>
<evidence type="ECO:0000313" key="2">
    <source>
        <dbReference type="Proteomes" id="UP000249393"/>
    </source>
</evidence>